<evidence type="ECO:0000313" key="2">
    <source>
        <dbReference type="EMBL" id="DAD72147.1"/>
    </source>
</evidence>
<feature type="domain" description="DUF5048" evidence="1">
    <location>
        <begin position="315"/>
        <end position="410"/>
    </location>
</feature>
<reference evidence="2" key="1">
    <citation type="journal article" date="2021" name="Proc. Natl. Acad. Sci. U.S.A.">
        <title>A Catalog of Tens of Thousands of Viruses from Human Metagenomes Reveals Hidden Associations with Chronic Diseases.</title>
        <authorList>
            <person name="Tisza M.J."/>
            <person name="Buck C.B."/>
        </authorList>
    </citation>
    <scope>NUCLEOTIDE SEQUENCE</scope>
    <source>
        <strain evidence="2">CtTC45</strain>
    </source>
</reference>
<protein>
    <submittedName>
        <fullName evidence="2">Tail protein</fullName>
    </submittedName>
</protein>
<name>A0A8S5LQM7_9CAUD</name>
<dbReference type="EMBL" id="BK015895">
    <property type="protein sequence ID" value="DAD72147.1"/>
    <property type="molecule type" value="Genomic_DNA"/>
</dbReference>
<sequence length="415" mass="46592">MNIYKNGYVVDSIHNINIANITKQVYLNSFSKLGFERMLKVFKADIVIPVFRLYLLDEDENISMDASDDLMSASLSITYQTGQRRTMNITLANIDNKWKPKPIKGLIWTGSKFRFDSGIVIGDTIYWKQQGVFVFKDPTLSRENSNQTISLSLCDKFGLFDGSVYGTTSLKTIIPVGVPMKNAFTSLLASDRGNGKPFDLKPIIFNSEYTDINTYYTIKQDAGTKVSEIFTSMGETISSDVYYNEFGNMVVSSNVNEFISSNFPVVYRFEENDKDIVSANVVYNTSQVRNKVVVKGAIANGYQFSAIAENKNLKSDYCIQYNGEIPEVISDSKLYADSLCMSRAMYELINFSRGTKTLNLSCTYNPIFDVNQSVMVNYPSLGINNENYVIDSISMSMDSGATTSLTMTNINEVIF</sequence>
<evidence type="ECO:0000259" key="1">
    <source>
        <dbReference type="Pfam" id="PF16467"/>
    </source>
</evidence>
<accession>A0A8S5LQM7</accession>
<proteinExistence type="predicted"/>
<dbReference type="InterPro" id="IPR032489">
    <property type="entry name" value="DUF5048"/>
</dbReference>
<organism evidence="2">
    <name type="scientific">Siphoviridae sp. ctTC45</name>
    <dbReference type="NCBI Taxonomy" id="2827573"/>
    <lineage>
        <taxon>Viruses</taxon>
        <taxon>Duplodnaviria</taxon>
        <taxon>Heunggongvirae</taxon>
        <taxon>Uroviricota</taxon>
        <taxon>Caudoviricetes</taxon>
    </lineage>
</organism>
<dbReference type="Pfam" id="PF16467">
    <property type="entry name" value="DUF5048"/>
    <property type="match status" value="1"/>
</dbReference>